<feature type="domain" description="Integrase catalytic" evidence="1">
    <location>
        <begin position="1"/>
        <end position="54"/>
    </location>
</feature>
<dbReference type="EMBL" id="AM902716">
    <property type="protein sequence ID" value="CAP40557.1"/>
    <property type="molecule type" value="Genomic_DNA"/>
</dbReference>
<dbReference type="Proteomes" id="UP000001225">
    <property type="component" value="Chromosome"/>
</dbReference>
<gene>
    <name evidence="2" type="ordered locus">Bpet0226</name>
</gene>
<keyword evidence="3" id="KW-1185">Reference proteome</keyword>
<dbReference type="InterPro" id="IPR001584">
    <property type="entry name" value="Integrase_cat-core"/>
</dbReference>
<dbReference type="Pfam" id="PF13683">
    <property type="entry name" value="rve_3"/>
    <property type="match status" value="1"/>
</dbReference>
<sequence>MENAYIKSFNGKLREECLNKHWFLSLWQAKSLIEAWRVEYNTERPHSSPGYLAPQQFAKSYQPEGIFNPGL</sequence>
<dbReference type="GO" id="GO:0015074">
    <property type="term" value="P:DNA integration"/>
    <property type="evidence" value="ECO:0007669"/>
    <property type="project" value="InterPro"/>
</dbReference>
<dbReference type="SUPFAM" id="SSF53098">
    <property type="entry name" value="Ribonuclease H-like"/>
    <property type="match status" value="1"/>
</dbReference>
<reference evidence="2 3" key="1">
    <citation type="journal article" date="2008" name="BMC Genomics">
        <title>The missing link: Bordetella petrii is endowed with both the metabolic versatility of environmental bacteria and virulence traits of pathogenic Bordetellae.</title>
        <authorList>
            <person name="Gross R."/>
            <person name="Guzman C.A."/>
            <person name="Sebaihia M."/>
            <person name="Martins Dos Santos V.A."/>
            <person name="Pieper D.H."/>
            <person name="Koebnik R."/>
            <person name="Lechner M."/>
            <person name="Bartels D."/>
            <person name="Buhrmester J."/>
            <person name="Choudhuri J.V."/>
            <person name="Ebensen T."/>
            <person name="Gaigalat L."/>
            <person name="Herrmann S."/>
            <person name="Khachane A.N."/>
            <person name="Larisch C."/>
            <person name="Link S."/>
            <person name="Linke B."/>
            <person name="Meyer F."/>
            <person name="Mormann S."/>
            <person name="Nakunst D."/>
            <person name="Rueckert C."/>
            <person name="Schneiker-Bekel S."/>
            <person name="Schulze K."/>
            <person name="Vorhoelter F.J."/>
            <person name="Yevsa T."/>
            <person name="Engle J.T."/>
            <person name="Goldman W.E."/>
            <person name="Puehler A."/>
            <person name="Goebel U.B."/>
            <person name="Goesmann A."/>
            <person name="Bloecker H."/>
            <person name="Kaiser O."/>
            <person name="Martinez-Arias R."/>
        </authorList>
    </citation>
    <scope>NUCLEOTIDE SEQUENCE [LARGE SCALE GENOMIC DNA]</scope>
    <source>
        <strain evidence="3">ATCC BAA-461 / DSM 12804 / CCUG 43448 / CIP 107267 / Se-1111R</strain>
    </source>
</reference>
<dbReference type="PANTHER" id="PTHR47515:SF1">
    <property type="entry name" value="BLR2054 PROTEIN"/>
    <property type="match status" value="1"/>
</dbReference>
<dbReference type="PANTHER" id="PTHR47515">
    <property type="entry name" value="LOW CALCIUM RESPONSE LOCUS PROTEIN T"/>
    <property type="match status" value="1"/>
</dbReference>
<evidence type="ECO:0000259" key="1">
    <source>
        <dbReference type="Pfam" id="PF13683"/>
    </source>
</evidence>
<dbReference type="InterPro" id="IPR012337">
    <property type="entry name" value="RNaseH-like_sf"/>
</dbReference>
<name>A9HXR2_BORPD</name>
<evidence type="ECO:0000313" key="3">
    <source>
        <dbReference type="Proteomes" id="UP000001225"/>
    </source>
</evidence>
<proteinExistence type="predicted"/>
<dbReference type="eggNOG" id="COG2801">
    <property type="taxonomic scope" value="Bacteria"/>
</dbReference>
<evidence type="ECO:0000313" key="2">
    <source>
        <dbReference type="EMBL" id="CAP40557.1"/>
    </source>
</evidence>
<accession>A9HXR2</accession>
<organism evidence="2 3">
    <name type="scientific">Bordetella petrii (strain ATCC BAA-461 / DSM 12804 / CCUG 43448 / CIP 107267 / Se-1111R)</name>
    <dbReference type="NCBI Taxonomy" id="340100"/>
    <lineage>
        <taxon>Bacteria</taxon>
        <taxon>Pseudomonadati</taxon>
        <taxon>Pseudomonadota</taxon>
        <taxon>Betaproteobacteria</taxon>
        <taxon>Burkholderiales</taxon>
        <taxon>Alcaligenaceae</taxon>
        <taxon>Bordetella</taxon>
    </lineage>
</organism>
<dbReference type="KEGG" id="bpt:Bpet0226"/>
<dbReference type="STRING" id="94624.Bpet0226"/>
<dbReference type="AlphaFoldDB" id="A9HXR2"/>
<protein>
    <submittedName>
        <fullName evidence="2">Transposase</fullName>
    </submittedName>
</protein>